<feature type="chain" id="PRO_5016363852" description="Pyrrolo-quinoline quinone repeat domain-containing protein" evidence="4">
    <location>
        <begin position="34"/>
        <end position="527"/>
    </location>
</feature>
<feature type="domain" description="Pyrrolo-quinoline quinone repeat" evidence="5">
    <location>
        <begin position="73"/>
        <end position="188"/>
    </location>
</feature>
<dbReference type="PANTHER" id="PTHR32303:SF10">
    <property type="entry name" value="OUTER MEMBRANE PROTEIN ASSEMBLY FACTOR BAMB"/>
    <property type="match status" value="1"/>
</dbReference>
<accession>A0A317KI05</accession>
<evidence type="ECO:0000313" key="6">
    <source>
        <dbReference type="EMBL" id="PWU52133.1"/>
    </source>
</evidence>
<dbReference type="SMART" id="SM00564">
    <property type="entry name" value="PQQ"/>
    <property type="match status" value="6"/>
</dbReference>
<dbReference type="Proteomes" id="UP000245683">
    <property type="component" value="Unassembled WGS sequence"/>
</dbReference>
<dbReference type="InterPro" id="IPR011047">
    <property type="entry name" value="Quinoprotein_ADH-like_sf"/>
</dbReference>
<sequence>MLHVRRRRRIARFIASAMTVATVAIFSATPAVAAATAGARTGRWVMDGADLDNTRSNPAEFRLRPDNVGDLRTRWTFRTAGDVSATPAVVDNTVYFPDWGGYFWKIDARNGKVIWSHRVADYVGIEGAVSRTSPAVVGDTVYIGTQQGARLLAIDTATGSLRWTTVADGHPHAVLTQSPVIHDGVIYQGVSSMEEGAAADPTYPCCTFRGSLLAIDAATGRVLWKSYTRPDQGSSTDIFSGAPIWGGTPAVDPASGTVYVATGNNYKIPQSARDCQTAGGTPQECLPAWNRINSILAFDLHTGQLKWSTGQDRFDSWNVACLPGVPPNNCPIPGPDWDFGDGVHLFTQRSPDGREYRSVGVGQKSGEYWMLDAATGQVRWSAVVGPGAAYGGIQWGTATDGKRIYFTSTNSDRRPHQLPDGRTITYGSFGALDPATGKVLWQVPEPHGDLAMGAVTTANGVVYAGSLSGRMYALDAATGRVLWEHLGQGSSNAGPAVVNGTVYWGNGYSRWGQGTPSTTFYAFSRPC</sequence>
<keyword evidence="4" id="KW-0732">Signal</keyword>
<protein>
    <recommendedName>
        <fullName evidence="5">Pyrrolo-quinoline quinone repeat domain-containing protein</fullName>
    </recommendedName>
</protein>
<organism evidence="6 7">
    <name type="scientific">Micromonospora globispora</name>
    <dbReference type="NCBI Taxonomy" id="1450148"/>
    <lineage>
        <taxon>Bacteria</taxon>
        <taxon>Bacillati</taxon>
        <taxon>Actinomycetota</taxon>
        <taxon>Actinomycetes</taxon>
        <taxon>Micromonosporales</taxon>
        <taxon>Micromonosporaceae</taxon>
        <taxon>Micromonospora</taxon>
    </lineage>
</organism>
<evidence type="ECO:0000259" key="5">
    <source>
        <dbReference type="Pfam" id="PF13360"/>
    </source>
</evidence>
<comment type="similarity">
    <text evidence="2">Belongs to the bacterial PQQ dehydrogenase family.</text>
</comment>
<dbReference type="SUPFAM" id="SSF50998">
    <property type="entry name" value="Quinoprotein alcohol dehydrogenase-like"/>
    <property type="match status" value="1"/>
</dbReference>
<dbReference type="PANTHER" id="PTHR32303">
    <property type="entry name" value="QUINOPROTEIN ALCOHOL DEHYDROGENASE (CYTOCHROME C)"/>
    <property type="match status" value="1"/>
</dbReference>
<dbReference type="InterPro" id="IPR002372">
    <property type="entry name" value="PQQ_rpt_dom"/>
</dbReference>
<dbReference type="InterPro" id="IPR018391">
    <property type="entry name" value="PQQ_b-propeller_rpt"/>
</dbReference>
<evidence type="ECO:0000256" key="2">
    <source>
        <dbReference type="ARBA" id="ARBA00008156"/>
    </source>
</evidence>
<dbReference type="GO" id="GO:0016491">
    <property type="term" value="F:oxidoreductase activity"/>
    <property type="evidence" value="ECO:0007669"/>
    <property type="project" value="UniProtKB-KW"/>
</dbReference>
<keyword evidence="7" id="KW-1185">Reference proteome</keyword>
<comment type="caution">
    <text evidence="6">The sequence shown here is derived from an EMBL/GenBank/DDBJ whole genome shotgun (WGS) entry which is preliminary data.</text>
</comment>
<dbReference type="EMBL" id="QGSV01000074">
    <property type="protein sequence ID" value="PWU52133.1"/>
    <property type="molecule type" value="Genomic_DNA"/>
</dbReference>
<feature type="domain" description="Pyrrolo-quinoline quinone repeat" evidence="5">
    <location>
        <begin position="430"/>
        <end position="503"/>
    </location>
</feature>
<name>A0A317KI05_9ACTN</name>
<dbReference type="OrthoDB" id="256225at2"/>
<gene>
    <name evidence="6" type="ORF">DLJ46_03680</name>
</gene>
<dbReference type="Gene3D" id="2.140.10.10">
    <property type="entry name" value="Quinoprotein alcohol dehydrogenase-like superfamily"/>
    <property type="match status" value="1"/>
</dbReference>
<feature type="signal peptide" evidence="4">
    <location>
        <begin position="1"/>
        <end position="33"/>
    </location>
</feature>
<keyword evidence="3" id="KW-0560">Oxidoreductase</keyword>
<evidence type="ECO:0000313" key="7">
    <source>
        <dbReference type="Proteomes" id="UP000245683"/>
    </source>
</evidence>
<dbReference type="AlphaFoldDB" id="A0A317KI05"/>
<evidence type="ECO:0000256" key="3">
    <source>
        <dbReference type="ARBA" id="ARBA00023002"/>
    </source>
</evidence>
<evidence type="ECO:0000256" key="4">
    <source>
        <dbReference type="SAM" id="SignalP"/>
    </source>
</evidence>
<proteinExistence type="inferred from homology"/>
<reference evidence="7" key="1">
    <citation type="submission" date="2018-05" db="EMBL/GenBank/DDBJ databases">
        <title>Micromonospora globispora sp. nov. and Micromonospora rugosa sp. nov., isolated from marine sediment.</title>
        <authorList>
            <person name="Carro L."/>
            <person name="Aysel V."/>
            <person name="Cetin D."/>
            <person name="Igual J.M."/>
            <person name="Klenk H.-P."/>
            <person name="Trujillo M.E."/>
            <person name="Sahin N."/>
        </authorList>
    </citation>
    <scope>NUCLEOTIDE SEQUENCE [LARGE SCALE GENOMIC DNA]</scope>
    <source>
        <strain evidence="7">S2904</strain>
    </source>
</reference>
<comment type="cofactor">
    <cofactor evidence="1">
        <name>pyrroloquinoline quinone</name>
        <dbReference type="ChEBI" id="CHEBI:58442"/>
    </cofactor>
</comment>
<dbReference type="Pfam" id="PF13360">
    <property type="entry name" value="PQQ_2"/>
    <property type="match status" value="2"/>
</dbReference>
<evidence type="ECO:0000256" key="1">
    <source>
        <dbReference type="ARBA" id="ARBA00001931"/>
    </source>
</evidence>